<protein>
    <submittedName>
        <fullName evidence="4">2890_t:CDS:1</fullName>
    </submittedName>
</protein>
<feature type="domain" description="Methyltransferase type 11" evidence="3">
    <location>
        <begin position="83"/>
        <end position="138"/>
    </location>
</feature>
<dbReference type="Pfam" id="PF08241">
    <property type="entry name" value="Methyltransf_11"/>
    <property type="match status" value="1"/>
</dbReference>
<dbReference type="Proteomes" id="UP000789508">
    <property type="component" value="Unassembled WGS sequence"/>
</dbReference>
<keyword evidence="1" id="KW-0489">Methyltransferase</keyword>
<dbReference type="OrthoDB" id="271595at2759"/>
<dbReference type="SUPFAM" id="SSF53335">
    <property type="entry name" value="S-adenosyl-L-methionine-dependent methyltransferases"/>
    <property type="match status" value="1"/>
</dbReference>
<dbReference type="GO" id="GO:0005737">
    <property type="term" value="C:cytoplasm"/>
    <property type="evidence" value="ECO:0007669"/>
    <property type="project" value="TreeGrafter"/>
</dbReference>
<dbReference type="GO" id="GO:0030488">
    <property type="term" value="P:tRNA methylation"/>
    <property type="evidence" value="ECO:0007669"/>
    <property type="project" value="TreeGrafter"/>
</dbReference>
<dbReference type="EMBL" id="CAJVPS010000030">
    <property type="protein sequence ID" value="CAG8443233.1"/>
    <property type="molecule type" value="Genomic_DNA"/>
</dbReference>
<dbReference type="GO" id="GO:0005634">
    <property type="term" value="C:nucleus"/>
    <property type="evidence" value="ECO:0007669"/>
    <property type="project" value="TreeGrafter"/>
</dbReference>
<dbReference type="InterPro" id="IPR051422">
    <property type="entry name" value="AlkB_tRNA_MeTrf/Diox"/>
</dbReference>
<keyword evidence="2" id="KW-0808">Transferase</keyword>
<name>A0A9N8V565_9GLOM</name>
<organism evidence="4 5">
    <name type="scientific">Ambispora leptoticha</name>
    <dbReference type="NCBI Taxonomy" id="144679"/>
    <lineage>
        <taxon>Eukaryota</taxon>
        <taxon>Fungi</taxon>
        <taxon>Fungi incertae sedis</taxon>
        <taxon>Mucoromycota</taxon>
        <taxon>Glomeromycotina</taxon>
        <taxon>Glomeromycetes</taxon>
        <taxon>Archaeosporales</taxon>
        <taxon>Ambisporaceae</taxon>
        <taxon>Ambispora</taxon>
    </lineage>
</organism>
<proteinExistence type="predicted"/>
<dbReference type="GO" id="GO:0000049">
    <property type="term" value="F:tRNA binding"/>
    <property type="evidence" value="ECO:0007669"/>
    <property type="project" value="TreeGrafter"/>
</dbReference>
<evidence type="ECO:0000313" key="5">
    <source>
        <dbReference type="Proteomes" id="UP000789508"/>
    </source>
</evidence>
<reference evidence="4" key="1">
    <citation type="submission" date="2021-06" db="EMBL/GenBank/DDBJ databases">
        <authorList>
            <person name="Kallberg Y."/>
            <person name="Tangrot J."/>
            <person name="Rosling A."/>
        </authorList>
    </citation>
    <scope>NUCLEOTIDE SEQUENCE</scope>
    <source>
        <strain evidence="4">FL130A</strain>
    </source>
</reference>
<sequence length="236" mass="27118">MSIPKSILNSDDDVNLTDEKKEKQFVHDVYEAIAPHFSKTRYKPWPVVEAFLKQLPSGSIGADVGCGNGKYLSSNLIAICGSKGFEVMICDALNLPYRPDSFDFVISIAVIHHFSSIERRNMAIMELFRIAKPDAQILIYVWALEQSSSSRRQFDQDHQDVFVPWAMPVQMNKPDDNIDDNPNEKKKDIVYNRYYHLFRKNELDDLIIGTGLADIVKSGYDKDNWYVIAKKKRITH</sequence>
<dbReference type="GO" id="GO:0002098">
    <property type="term" value="P:tRNA wobble uridine modification"/>
    <property type="evidence" value="ECO:0007669"/>
    <property type="project" value="TreeGrafter"/>
</dbReference>
<keyword evidence="5" id="KW-1185">Reference proteome</keyword>
<evidence type="ECO:0000256" key="1">
    <source>
        <dbReference type="ARBA" id="ARBA00022603"/>
    </source>
</evidence>
<evidence type="ECO:0000259" key="3">
    <source>
        <dbReference type="Pfam" id="PF08241"/>
    </source>
</evidence>
<dbReference type="PANTHER" id="PTHR13069:SF21">
    <property type="entry name" value="ALKYLATED DNA REPAIR PROTEIN ALKB HOMOLOG 8"/>
    <property type="match status" value="1"/>
</dbReference>
<comment type="caution">
    <text evidence="4">The sequence shown here is derived from an EMBL/GenBank/DDBJ whole genome shotgun (WGS) entry which is preliminary data.</text>
</comment>
<dbReference type="AlphaFoldDB" id="A0A9N8V565"/>
<gene>
    <name evidence="4" type="ORF">ALEPTO_LOCUS481</name>
</gene>
<dbReference type="Gene3D" id="3.40.50.150">
    <property type="entry name" value="Vaccinia Virus protein VP39"/>
    <property type="match status" value="1"/>
</dbReference>
<dbReference type="GO" id="GO:0106335">
    <property type="term" value="F:tRNA (5-carboxymethyluridine(34)-5-O)-methyltransferase activity"/>
    <property type="evidence" value="ECO:0007669"/>
    <property type="project" value="TreeGrafter"/>
</dbReference>
<evidence type="ECO:0000256" key="2">
    <source>
        <dbReference type="ARBA" id="ARBA00022679"/>
    </source>
</evidence>
<dbReference type="InterPro" id="IPR013216">
    <property type="entry name" value="Methyltransf_11"/>
</dbReference>
<dbReference type="GO" id="GO:0008757">
    <property type="term" value="F:S-adenosylmethionine-dependent methyltransferase activity"/>
    <property type="evidence" value="ECO:0007669"/>
    <property type="project" value="InterPro"/>
</dbReference>
<dbReference type="PANTHER" id="PTHR13069">
    <property type="entry name" value="ALKYLATED DNA REPAIR PROTEIN ALKB HOMOLOG 8"/>
    <property type="match status" value="1"/>
</dbReference>
<dbReference type="InterPro" id="IPR029063">
    <property type="entry name" value="SAM-dependent_MTases_sf"/>
</dbReference>
<accession>A0A9N8V565</accession>
<evidence type="ECO:0000313" key="4">
    <source>
        <dbReference type="EMBL" id="CAG8443233.1"/>
    </source>
</evidence>